<name>A0ABU6W512_9FABA</name>
<accession>A0ABU6W512</accession>
<evidence type="ECO:0000313" key="2">
    <source>
        <dbReference type="Proteomes" id="UP001341840"/>
    </source>
</evidence>
<proteinExistence type="predicted"/>
<reference evidence="1 2" key="1">
    <citation type="journal article" date="2023" name="Plants (Basel)">
        <title>Bridging the Gap: Combining Genomics and Transcriptomics Approaches to Understand Stylosanthes scabra, an Orphan Legume from the Brazilian Caatinga.</title>
        <authorList>
            <person name="Ferreira-Neto J.R.C."/>
            <person name="da Silva M.D."/>
            <person name="Binneck E."/>
            <person name="de Melo N.F."/>
            <person name="da Silva R.H."/>
            <person name="de Melo A.L.T.M."/>
            <person name="Pandolfi V."/>
            <person name="Bustamante F.O."/>
            <person name="Brasileiro-Vidal A.C."/>
            <person name="Benko-Iseppon A.M."/>
        </authorList>
    </citation>
    <scope>NUCLEOTIDE SEQUENCE [LARGE SCALE GENOMIC DNA]</scope>
    <source>
        <tissue evidence="1">Leaves</tissue>
    </source>
</reference>
<dbReference type="EMBL" id="JASCZI010181267">
    <property type="protein sequence ID" value="MED6180429.1"/>
    <property type="molecule type" value="Genomic_DNA"/>
</dbReference>
<sequence>MQLKNKFSEDEVVDDGSGRVLSNAFDDIFSKRGDMLIHRTPAIAQSRHRSPQRSFHGTKQEAHTTNMVDGLLFEEEKEQSLLIVNDRDHANFREGLGVVAIICGGNDLRKLLNQKWADIGEDSDTWKRMLG</sequence>
<keyword evidence="2" id="KW-1185">Reference proteome</keyword>
<comment type="caution">
    <text evidence="1">The sequence shown here is derived from an EMBL/GenBank/DDBJ whole genome shotgun (WGS) entry which is preliminary data.</text>
</comment>
<dbReference type="Proteomes" id="UP001341840">
    <property type="component" value="Unassembled WGS sequence"/>
</dbReference>
<organism evidence="1 2">
    <name type="scientific">Stylosanthes scabra</name>
    <dbReference type="NCBI Taxonomy" id="79078"/>
    <lineage>
        <taxon>Eukaryota</taxon>
        <taxon>Viridiplantae</taxon>
        <taxon>Streptophyta</taxon>
        <taxon>Embryophyta</taxon>
        <taxon>Tracheophyta</taxon>
        <taxon>Spermatophyta</taxon>
        <taxon>Magnoliopsida</taxon>
        <taxon>eudicotyledons</taxon>
        <taxon>Gunneridae</taxon>
        <taxon>Pentapetalae</taxon>
        <taxon>rosids</taxon>
        <taxon>fabids</taxon>
        <taxon>Fabales</taxon>
        <taxon>Fabaceae</taxon>
        <taxon>Papilionoideae</taxon>
        <taxon>50 kb inversion clade</taxon>
        <taxon>dalbergioids sensu lato</taxon>
        <taxon>Dalbergieae</taxon>
        <taxon>Pterocarpus clade</taxon>
        <taxon>Stylosanthes</taxon>
    </lineage>
</organism>
<protein>
    <submittedName>
        <fullName evidence="1">Uncharacterized protein</fullName>
    </submittedName>
</protein>
<gene>
    <name evidence="1" type="ORF">PIB30_010360</name>
</gene>
<evidence type="ECO:0000313" key="1">
    <source>
        <dbReference type="EMBL" id="MED6180429.1"/>
    </source>
</evidence>